<evidence type="ECO:0000313" key="2">
    <source>
        <dbReference type="EMBL" id="KAH7130577.1"/>
    </source>
</evidence>
<organism evidence="2 3">
    <name type="scientific">Dendryphion nanum</name>
    <dbReference type="NCBI Taxonomy" id="256645"/>
    <lineage>
        <taxon>Eukaryota</taxon>
        <taxon>Fungi</taxon>
        <taxon>Dikarya</taxon>
        <taxon>Ascomycota</taxon>
        <taxon>Pezizomycotina</taxon>
        <taxon>Dothideomycetes</taxon>
        <taxon>Pleosporomycetidae</taxon>
        <taxon>Pleosporales</taxon>
        <taxon>Torulaceae</taxon>
        <taxon>Dendryphion</taxon>
    </lineage>
</organism>
<feature type="signal peptide" evidence="1">
    <location>
        <begin position="1"/>
        <end position="17"/>
    </location>
</feature>
<name>A0A9P9IRJ9_9PLEO</name>
<dbReference type="EMBL" id="JAGMWT010000004">
    <property type="protein sequence ID" value="KAH7130577.1"/>
    <property type="molecule type" value="Genomic_DNA"/>
</dbReference>
<feature type="chain" id="PRO_5040411565" evidence="1">
    <location>
        <begin position="18"/>
        <end position="341"/>
    </location>
</feature>
<evidence type="ECO:0000313" key="3">
    <source>
        <dbReference type="Proteomes" id="UP000700596"/>
    </source>
</evidence>
<accession>A0A9P9IRJ9</accession>
<keyword evidence="1" id="KW-0732">Signal</keyword>
<gene>
    <name evidence="2" type="ORF">B0J11DRAFT_255087</name>
</gene>
<reference evidence="2" key="1">
    <citation type="journal article" date="2021" name="Nat. Commun.">
        <title>Genetic determinants of endophytism in the Arabidopsis root mycobiome.</title>
        <authorList>
            <person name="Mesny F."/>
            <person name="Miyauchi S."/>
            <person name="Thiergart T."/>
            <person name="Pickel B."/>
            <person name="Atanasova L."/>
            <person name="Karlsson M."/>
            <person name="Huettel B."/>
            <person name="Barry K.W."/>
            <person name="Haridas S."/>
            <person name="Chen C."/>
            <person name="Bauer D."/>
            <person name="Andreopoulos W."/>
            <person name="Pangilinan J."/>
            <person name="LaButti K."/>
            <person name="Riley R."/>
            <person name="Lipzen A."/>
            <person name="Clum A."/>
            <person name="Drula E."/>
            <person name="Henrissat B."/>
            <person name="Kohler A."/>
            <person name="Grigoriev I.V."/>
            <person name="Martin F.M."/>
            <person name="Hacquard S."/>
        </authorList>
    </citation>
    <scope>NUCLEOTIDE SEQUENCE</scope>
    <source>
        <strain evidence="2">MPI-CAGE-CH-0243</strain>
    </source>
</reference>
<dbReference type="Proteomes" id="UP000700596">
    <property type="component" value="Unassembled WGS sequence"/>
</dbReference>
<dbReference type="OrthoDB" id="3643156at2759"/>
<comment type="caution">
    <text evidence="2">The sequence shown here is derived from an EMBL/GenBank/DDBJ whole genome shotgun (WGS) entry which is preliminary data.</text>
</comment>
<protein>
    <submittedName>
        <fullName evidence="2">Uncharacterized protein</fullName>
    </submittedName>
</protein>
<evidence type="ECO:0000256" key="1">
    <source>
        <dbReference type="SAM" id="SignalP"/>
    </source>
</evidence>
<keyword evidence="3" id="KW-1185">Reference proteome</keyword>
<sequence length="341" mass="37669">MMKLSAAFLLPLVSAAAFKQHLQSPILSVDKAIDAAAPGIGVHFTTSYATAVVRYSNGTFQNLVQVKGDAKYIDSMIYWADPESPAYLDSNELVRARVALASMLSKVQRAIEEKLSEPVYNIYAVFPVSQGLQSDDIKNAFQRASLNWLVSDDLPFRETSAAYVGMGYGLCPSFPDMDRCRQEVDAMKFEHVLFLNFDNSSFGAAYHPMHAAAVKWPSPNAYILDTYLGWWGLPVHEKPRAEFWCDIKDVIMDVVKPFGITPSKIILLGDHAGEREFQTVVELALLEALGFDASSFLNKNYVSGMSIAAKGAAEWAFRVQYMSSKLGARAGNDHGKARSEL</sequence>
<dbReference type="AlphaFoldDB" id="A0A9P9IRJ9"/>
<proteinExistence type="predicted"/>